<dbReference type="Gramene" id="TKW04973">
    <property type="protein sequence ID" value="TKW04973"/>
    <property type="gene ID" value="SEVIR_7G169203v2"/>
</dbReference>
<keyword evidence="3" id="KW-1185">Reference proteome</keyword>
<keyword evidence="1" id="KW-1133">Transmembrane helix</keyword>
<dbReference type="AlphaFoldDB" id="A0A4U6TV37"/>
<reference evidence="2" key="1">
    <citation type="submission" date="2019-03" db="EMBL/GenBank/DDBJ databases">
        <title>WGS assembly of Setaria viridis.</title>
        <authorList>
            <person name="Huang P."/>
            <person name="Jenkins J."/>
            <person name="Grimwood J."/>
            <person name="Barry K."/>
            <person name="Healey A."/>
            <person name="Mamidi S."/>
            <person name="Sreedasyam A."/>
            <person name="Shu S."/>
            <person name="Feldman M."/>
            <person name="Wu J."/>
            <person name="Yu Y."/>
            <person name="Chen C."/>
            <person name="Johnson J."/>
            <person name="Rokhsar D."/>
            <person name="Baxter I."/>
            <person name="Schmutz J."/>
            <person name="Brutnell T."/>
            <person name="Kellogg E."/>
        </authorList>
    </citation>
    <scope>NUCLEOTIDE SEQUENCE [LARGE SCALE GENOMIC DNA]</scope>
</reference>
<name>A0A4U6TV37_SETVI</name>
<feature type="transmembrane region" description="Helical" evidence="1">
    <location>
        <begin position="118"/>
        <end position="137"/>
    </location>
</feature>
<sequence>MEAESKMGAPDVEKQQPLLPVVAGEKVPSSGDTCGCDAFPRASPTATRTMALVVLVAGAAFAAQLAACEEYVLLAVFASQLASFCVFTSLLALCALPEGGGGVRGRRARWAARAAAQVLQWSLAMAVPTSMACWVVQSAPAPVGAGLVGLALAIVLACYAELVRALWPVQGPR</sequence>
<keyword evidence="1" id="KW-0812">Transmembrane</keyword>
<proteinExistence type="predicted"/>
<evidence type="ECO:0000313" key="3">
    <source>
        <dbReference type="Proteomes" id="UP000298652"/>
    </source>
</evidence>
<evidence type="ECO:0000313" key="2">
    <source>
        <dbReference type="EMBL" id="TKW04973.1"/>
    </source>
</evidence>
<keyword evidence="1" id="KW-0472">Membrane</keyword>
<protein>
    <submittedName>
        <fullName evidence="2">Uncharacterized protein</fullName>
    </submittedName>
</protein>
<feature type="transmembrane region" description="Helical" evidence="1">
    <location>
        <begin position="143"/>
        <end position="167"/>
    </location>
</feature>
<evidence type="ECO:0000256" key="1">
    <source>
        <dbReference type="SAM" id="Phobius"/>
    </source>
</evidence>
<gene>
    <name evidence="2" type="ORF">SEVIR_7G169203v2</name>
</gene>
<dbReference type="OMA" id="LQWSVAM"/>
<feature type="transmembrane region" description="Helical" evidence="1">
    <location>
        <begin position="73"/>
        <end position="97"/>
    </location>
</feature>
<dbReference type="Proteomes" id="UP000298652">
    <property type="component" value="Chromosome 7"/>
</dbReference>
<feature type="transmembrane region" description="Helical" evidence="1">
    <location>
        <begin position="49"/>
        <end position="67"/>
    </location>
</feature>
<accession>A0A4U6TV37</accession>
<dbReference type="EMBL" id="CM016558">
    <property type="protein sequence ID" value="TKW04973.1"/>
    <property type="molecule type" value="Genomic_DNA"/>
</dbReference>
<organism evidence="2 3">
    <name type="scientific">Setaria viridis</name>
    <name type="common">Green bristlegrass</name>
    <name type="synonym">Setaria italica subsp. viridis</name>
    <dbReference type="NCBI Taxonomy" id="4556"/>
    <lineage>
        <taxon>Eukaryota</taxon>
        <taxon>Viridiplantae</taxon>
        <taxon>Streptophyta</taxon>
        <taxon>Embryophyta</taxon>
        <taxon>Tracheophyta</taxon>
        <taxon>Spermatophyta</taxon>
        <taxon>Magnoliopsida</taxon>
        <taxon>Liliopsida</taxon>
        <taxon>Poales</taxon>
        <taxon>Poaceae</taxon>
        <taxon>PACMAD clade</taxon>
        <taxon>Panicoideae</taxon>
        <taxon>Panicodae</taxon>
        <taxon>Paniceae</taxon>
        <taxon>Cenchrinae</taxon>
        <taxon>Setaria</taxon>
    </lineage>
</organism>